<keyword evidence="2" id="KW-0812">Transmembrane</keyword>
<feature type="chain" id="PRO_5042097748" evidence="3">
    <location>
        <begin position="29"/>
        <end position="225"/>
    </location>
</feature>
<keyword evidence="2" id="KW-0472">Membrane</keyword>
<dbReference type="InterPro" id="IPR012533">
    <property type="entry name" value="YcnI-copper_dom"/>
</dbReference>
<dbReference type="Proteomes" id="UP000467636">
    <property type="component" value="Chromosome"/>
</dbReference>
<feature type="region of interest" description="Disordered" evidence="1">
    <location>
        <begin position="165"/>
        <end position="197"/>
    </location>
</feature>
<feature type="domain" description="YncI copper-binding" evidence="4">
    <location>
        <begin position="29"/>
        <end position="161"/>
    </location>
</feature>
<dbReference type="Gene3D" id="2.60.40.2230">
    <property type="entry name" value="Uncharacterised protein YcnI-like PF07987, DUF1775"/>
    <property type="match status" value="1"/>
</dbReference>
<gene>
    <name evidence="5" type="ORF">MTER_41880</name>
</gene>
<dbReference type="RefSeq" id="WP_085260069.1">
    <property type="nucleotide sequence ID" value="NZ_AP022564.1"/>
</dbReference>
<dbReference type="Pfam" id="PF07987">
    <property type="entry name" value="DUF1775"/>
    <property type="match status" value="1"/>
</dbReference>
<dbReference type="EMBL" id="AP022564">
    <property type="protein sequence ID" value="BBX24777.1"/>
    <property type="molecule type" value="Genomic_DNA"/>
</dbReference>
<evidence type="ECO:0000313" key="5">
    <source>
        <dbReference type="EMBL" id="BBX24777.1"/>
    </source>
</evidence>
<feature type="transmembrane region" description="Helical" evidence="2">
    <location>
        <begin position="203"/>
        <end position="221"/>
    </location>
</feature>
<dbReference type="CDD" id="cd08545">
    <property type="entry name" value="YcnI_like"/>
    <property type="match status" value="1"/>
</dbReference>
<evidence type="ECO:0000256" key="2">
    <source>
        <dbReference type="SAM" id="Phobius"/>
    </source>
</evidence>
<keyword evidence="2" id="KW-1133">Transmembrane helix</keyword>
<dbReference type="AlphaFoldDB" id="A0AAD1MHJ6"/>
<organism evidence="5 6">
    <name type="scientific">Mycolicibacter terrae</name>
    <dbReference type="NCBI Taxonomy" id="1788"/>
    <lineage>
        <taxon>Bacteria</taxon>
        <taxon>Bacillati</taxon>
        <taxon>Actinomycetota</taxon>
        <taxon>Actinomycetes</taxon>
        <taxon>Mycobacteriales</taxon>
        <taxon>Mycobacteriaceae</taxon>
        <taxon>Mycolicibacter</taxon>
    </lineage>
</organism>
<evidence type="ECO:0000256" key="1">
    <source>
        <dbReference type="SAM" id="MobiDB-lite"/>
    </source>
</evidence>
<accession>A0AAD1MHJ6</accession>
<evidence type="ECO:0000256" key="3">
    <source>
        <dbReference type="SAM" id="SignalP"/>
    </source>
</evidence>
<feature type="compositionally biased region" description="Low complexity" evidence="1">
    <location>
        <begin position="175"/>
        <end position="190"/>
    </location>
</feature>
<keyword evidence="3" id="KW-0732">Signal</keyword>
<feature type="signal peptide" evidence="3">
    <location>
        <begin position="1"/>
        <end position="28"/>
    </location>
</feature>
<evidence type="ECO:0000259" key="4">
    <source>
        <dbReference type="Pfam" id="PF07987"/>
    </source>
</evidence>
<evidence type="ECO:0000313" key="6">
    <source>
        <dbReference type="Proteomes" id="UP000467636"/>
    </source>
</evidence>
<dbReference type="InterPro" id="IPR038507">
    <property type="entry name" value="YcnI-like_sf"/>
</dbReference>
<proteinExistence type="predicted"/>
<reference evidence="5 6" key="1">
    <citation type="journal article" date="2019" name="Emerg. Microbes Infect.">
        <title>Comprehensive subspecies identification of 175 nontuberculous mycobacteria species based on 7547 genomic profiles.</title>
        <authorList>
            <person name="Matsumoto Y."/>
            <person name="Kinjo T."/>
            <person name="Motooka D."/>
            <person name="Nabeya D."/>
            <person name="Jung N."/>
            <person name="Uechi K."/>
            <person name="Horii T."/>
            <person name="Iida T."/>
            <person name="Fujita J."/>
            <person name="Nakamura S."/>
        </authorList>
    </citation>
    <scope>NUCLEOTIDE SEQUENCE [LARGE SCALE GENOMIC DNA]</scope>
    <source>
        <strain evidence="5 6">JCM 12143</strain>
    </source>
</reference>
<keyword evidence="6" id="KW-1185">Reference proteome</keyword>
<sequence>MSTWTRVCALAAVIAAASWIAGTAPAWAHVHASSPGAVRGGVAMVTFEVPNESPTGSATTELTVTLPDVASARTETKPGWTARLDRDAKTGAVRSVTWTAEAGGIGADQFGLFRIAMKLPDAETVDFPSAQRYADGTVVRWDQGPPPGGGEAERPVPVLHLAAGPASAPEHHAQHPAPAVSAGPAPAGQPEDGSRHADNAARLLGGAALLVAALAAAIALGRRRA</sequence>
<protein>
    <submittedName>
        <fullName evidence="5">Membrane protein</fullName>
    </submittedName>
</protein>
<name>A0AAD1MHJ6_9MYCO</name>